<evidence type="ECO:0000313" key="3">
    <source>
        <dbReference type="Proteomes" id="UP001066276"/>
    </source>
</evidence>
<evidence type="ECO:0000313" key="2">
    <source>
        <dbReference type="EMBL" id="KAJ1203985.1"/>
    </source>
</evidence>
<protein>
    <recommendedName>
        <fullName evidence="4">Secreted protein</fullName>
    </recommendedName>
</protein>
<dbReference type="EMBL" id="JANPWB010000003">
    <property type="protein sequence ID" value="KAJ1203985.1"/>
    <property type="molecule type" value="Genomic_DNA"/>
</dbReference>
<sequence>MLCSAAVSIYLLIVSFLVSYRCQAVRDSRKKLPVLGRNYSQCQAVRDSRKKVPVFGRNYSQCCKDQAGISVSPRSLEQDVLRHVRVAV</sequence>
<organism evidence="2 3">
    <name type="scientific">Pleurodeles waltl</name>
    <name type="common">Iberian ribbed newt</name>
    <dbReference type="NCBI Taxonomy" id="8319"/>
    <lineage>
        <taxon>Eukaryota</taxon>
        <taxon>Metazoa</taxon>
        <taxon>Chordata</taxon>
        <taxon>Craniata</taxon>
        <taxon>Vertebrata</taxon>
        <taxon>Euteleostomi</taxon>
        <taxon>Amphibia</taxon>
        <taxon>Batrachia</taxon>
        <taxon>Caudata</taxon>
        <taxon>Salamandroidea</taxon>
        <taxon>Salamandridae</taxon>
        <taxon>Pleurodelinae</taxon>
        <taxon>Pleurodeles</taxon>
    </lineage>
</organism>
<keyword evidence="1" id="KW-0732">Signal</keyword>
<dbReference type="AlphaFoldDB" id="A0AAV7VVC1"/>
<evidence type="ECO:0000256" key="1">
    <source>
        <dbReference type="SAM" id="SignalP"/>
    </source>
</evidence>
<dbReference type="Proteomes" id="UP001066276">
    <property type="component" value="Chromosome 2_1"/>
</dbReference>
<feature type="signal peptide" evidence="1">
    <location>
        <begin position="1"/>
        <end position="24"/>
    </location>
</feature>
<comment type="caution">
    <text evidence="2">The sequence shown here is derived from an EMBL/GenBank/DDBJ whole genome shotgun (WGS) entry which is preliminary data.</text>
</comment>
<keyword evidence="3" id="KW-1185">Reference proteome</keyword>
<name>A0AAV7VVC1_PLEWA</name>
<reference evidence="2" key="1">
    <citation type="journal article" date="2022" name="bioRxiv">
        <title>Sequencing and chromosome-scale assembly of the giantPleurodeles waltlgenome.</title>
        <authorList>
            <person name="Brown T."/>
            <person name="Elewa A."/>
            <person name="Iarovenko S."/>
            <person name="Subramanian E."/>
            <person name="Araus A.J."/>
            <person name="Petzold A."/>
            <person name="Susuki M."/>
            <person name="Suzuki K.-i.T."/>
            <person name="Hayashi T."/>
            <person name="Toyoda A."/>
            <person name="Oliveira C."/>
            <person name="Osipova E."/>
            <person name="Leigh N.D."/>
            <person name="Simon A."/>
            <person name="Yun M.H."/>
        </authorList>
    </citation>
    <scope>NUCLEOTIDE SEQUENCE</scope>
    <source>
        <strain evidence="2">20211129_DDA</strain>
        <tissue evidence="2">Liver</tissue>
    </source>
</reference>
<evidence type="ECO:0008006" key="4">
    <source>
        <dbReference type="Google" id="ProtNLM"/>
    </source>
</evidence>
<accession>A0AAV7VVC1</accession>
<proteinExistence type="predicted"/>
<gene>
    <name evidence="2" type="ORF">NDU88_007766</name>
</gene>
<feature type="chain" id="PRO_5043541001" description="Secreted protein" evidence="1">
    <location>
        <begin position="25"/>
        <end position="88"/>
    </location>
</feature>